<keyword evidence="1" id="KW-0812">Transmembrane</keyword>
<sequence length="80" mass="8635">MLAVSSHATSLPVPSNASLATLSYWVLAVMVTLTSFLPTPWVVTALQPWLASVRVLGSLTHPTYRFTQLVSRFTATSSLS</sequence>
<dbReference type="EMBL" id="AMCI01002166">
    <property type="protein sequence ID" value="EJX03429.1"/>
    <property type="molecule type" value="Genomic_DNA"/>
</dbReference>
<comment type="caution">
    <text evidence="2">The sequence shown here is derived from an EMBL/GenBank/DDBJ whole genome shotgun (WGS) entry which is preliminary data.</text>
</comment>
<name>J9G994_9ZZZZ</name>
<proteinExistence type="predicted"/>
<feature type="transmembrane region" description="Helical" evidence="1">
    <location>
        <begin position="22"/>
        <end position="46"/>
    </location>
</feature>
<dbReference type="AlphaFoldDB" id="J9G994"/>
<organism evidence="2">
    <name type="scientific">gut metagenome</name>
    <dbReference type="NCBI Taxonomy" id="749906"/>
    <lineage>
        <taxon>unclassified sequences</taxon>
        <taxon>metagenomes</taxon>
        <taxon>organismal metagenomes</taxon>
    </lineage>
</organism>
<accession>J9G994</accession>
<keyword evidence="1" id="KW-1133">Transmembrane helix</keyword>
<reference evidence="2" key="1">
    <citation type="journal article" date="2012" name="PLoS ONE">
        <title>Gene sets for utilization of primary and secondary nutrition supplies in the distal gut of endangered iberian lynx.</title>
        <authorList>
            <person name="Alcaide M."/>
            <person name="Messina E."/>
            <person name="Richter M."/>
            <person name="Bargiela R."/>
            <person name="Peplies J."/>
            <person name="Huws S.A."/>
            <person name="Newbold C.J."/>
            <person name="Golyshin P.N."/>
            <person name="Simon M.A."/>
            <person name="Lopez G."/>
            <person name="Yakimov M.M."/>
            <person name="Ferrer M."/>
        </authorList>
    </citation>
    <scope>NUCLEOTIDE SEQUENCE</scope>
</reference>
<keyword evidence="1" id="KW-0472">Membrane</keyword>
<evidence type="ECO:0000313" key="2">
    <source>
        <dbReference type="EMBL" id="EJX03429.1"/>
    </source>
</evidence>
<evidence type="ECO:0000256" key="1">
    <source>
        <dbReference type="SAM" id="Phobius"/>
    </source>
</evidence>
<gene>
    <name evidence="2" type="ORF">EVA_08464</name>
</gene>
<protein>
    <submittedName>
        <fullName evidence="2">Uncharacterized protein</fullName>
    </submittedName>
</protein>